<dbReference type="RefSeq" id="WP_063026097.1">
    <property type="nucleotide sequence ID" value="NZ_PYHS01000003.1"/>
</dbReference>
<gene>
    <name evidence="1" type="ORF">C8259_08165</name>
</gene>
<reference evidence="1 2" key="1">
    <citation type="submission" date="2018-02" db="EMBL/GenBank/DDBJ databases">
        <title>8 Nocardia nova and 1 Nocardia cyriacigeorgica strain used for evolution to TMP-SMX.</title>
        <authorList>
            <person name="Mehta H."/>
            <person name="Weng J."/>
            <person name="Shamoo Y."/>
        </authorList>
    </citation>
    <scope>NUCLEOTIDE SEQUENCE [LARGE SCALE GENOMIC DNA]</scope>
    <source>
        <strain evidence="1 2">ATCC 33727</strain>
    </source>
</reference>
<evidence type="ECO:0000313" key="1">
    <source>
        <dbReference type="EMBL" id="PSR64928.1"/>
    </source>
</evidence>
<name>A0A2T2ZAY3_9NOCA</name>
<protein>
    <submittedName>
        <fullName evidence="1">Uncharacterized protein</fullName>
    </submittedName>
</protein>
<dbReference type="EMBL" id="PYHS01000003">
    <property type="protein sequence ID" value="PSR64928.1"/>
    <property type="molecule type" value="Genomic_DNA"/>
</dbReference>
<sequence>MPRHTDKDLAVRLMSVITDRMEHGDIDWSCHSVDEIVSASGDPTGPLAAMIEEHARDSGRPPEQFMPEIYAIVDRMLGSRLTFGPDDNPTYYIGTMLDGYIAAEAPLLGCEKPAISEDELRFSITEPARCGTVILSGSQVDALIAGLLRWRAAHPDPDRRPRS</sequence>
<proteinExistence type="predicted"/>
<dbReference type="AlphaFoldDB" id="A0A2T2ZAY3"/>
<organism evidence="1 2">
    <name type="scientific">Nocardia nova</name>
    <dbReference type="NCBI Taxonomy" id="37330"/>
    <lineage>
        <taxon>Bacteria</taxon>
        <taxon>Bacillati</taxon>
        <taxon>Actinomycetota</taxon>
        <taxon>Actinomycetes</taxon>
        <taxon>Mycobacteriales</taxon>
        <taxon>Nocardiaceae</taxon>
        <taxon>Nocardia</taxon>
    </lineage>
</organism>
<accession>A0A2T2ZAY3</accession>
<dbReference type="Proteomes" id="UP000241647">
    <property type="component" value="Unassembled WGS sequence"/>
</dbReference>
<comment type="caution">
    <text evidence="1">The sequence shown here is derived from an EMBL/GenBank/DDBJ whole genome shotgun (WGS) entry which is preliminary data.</text>
</comment>
<evidence type="ECO:0000313" key="2">
    <source>
        <dbReference type="Proteomes" id="UP000241647"/>
    </source>
</evidence>